<dbReference type="AlphaFoldDB" id="D1ACS8"/>
<keyword evidence="1" id="KW-0862">Zinc</keyword>
<keyword evidence="1" id="KW-0863">Zinc-finger</keyword>
<protein>
    <submittedName>
        <fullName evidence="4">Zinc finger SWIM domain protein</fullName>
    </submittedName>
</protein>
<evidence type="ECO:0000256" key="2">
    <source>
        <dbReference type="SAM" id="MobiDB-lite"/>
    </source>
</evidence>
<evidence type="ECO:0000313" key="4">
    <source>
        <dbReference type="EMBL" id="ACY97417.1"/>
    </source>
</evidence>
<keyword evidence="5" id="KW-1185">Reference proteome</keyword>
<proteinExistence type="predicted"/>
<evidence type="ECO:0000259" key="3">
    <source>
        <dbReference type="PROSITE" id="PS50966"/>
    </source>
</evidence>
<feature type="compositionally biased region" description="Basic and acidic residues" evidence="2">
    <location>
        <begin position="133"/>
        <end position="145"/>
    </location>
</feature>
<dbReference type="STRING" id="471852.Tcur_1844"/>
<dbReference type="HOGENOM" id="CLU_051328_0_0_11"/>
<dbReference type="Proteomes" id="UP000001918">
    <property type="component" value="Chromosome"/>
</dbReference>
<keyword evidence="1" id="KW-0479">Metal-binding</keyword>
<evidence type="ECO:0000313" key="5">
    <source>
        <dbReference type="Proteomes" id="UP000001918"/>
    </source>
</evidence>
<organism evidence="4 5">
    <name type="scientific">Thermomonospora curvata (strain ATCC 19995 / DSM 43183 / JCM 3096 / KCTC 9072 / NBRC 15933 / NCIMB 10081 / Henssen B9)</name>
    <dbReference type="NCBI Taxonomy" id="471852"/>
    <lineage>
        <taxon>Bacteria</taxon>
        <taxon>Bacillati</taxon>
        <taxon>Actinomycetota</taxon>
        <taxon>Actinomycetes</taxon>
        <taxon>Streptosporangiales</taxon>
        <taxon>Thermomonosporaceae</taxon>
        <taxon>Thermomonospora</taxon>
    </lineage>
</organism>
<dbReference type="PROSITE" id="PS50966">
    <property type="entry name" value="ZF_SWIM"/>
    <property type="match status" value="1"/>
</dbReference>
<gene>
    <name evidence="4" type="ordered locus">Tcur_1844</name>
</gene>
<dbReference type="GO" id="GO:0008270">
    <property type="term" value="F:zinc ion binding"/>
    <property type="evidence" value="ECO:0007669"/>
    <property type="project" value="UniProtKB-KW"/>
</dbReference>
<dbReference type="EMBL" id="CP001738">
    <property type="protein sequence ID" value="ACY97417.1"/>
    <property type="molecule type" value="Genomic_DNA"/>
</dbReference>
<name>D1ACS8_THECD</name>
<dbReference type="eggNOG" id="COG4715">
    <property type="taxonomic scope" value="Bacteria"/>
</dbReference>
<dbReference type="InterPro" id="IPR007527">
    <property type="entry name" value="Znf_SWIM"/>
</dbReference>
<sequence length="449" mass="49056">MSEAPASFGAVSDRWGREQVLALAPDAASVKAAGGVAKPAKWHGAGCDPHSVWGECKGSGKSLYRACVELAEPAFRCSCPSRKIPCKHVLGLLLLWSEGAVDAAEPPEWVAEWLRQRRERAAKRKAASAAKTPDPKTAERRERRVEDGVAELDQWLRDQIDQGLAQAEHASYRVWDEVARRLVDAQAPGLAAQVRSLPALRHGAGWPERMLEEYALLALLVRAYQRRAELPGPLRATVRSRVGFTARQEEVLGGKRVRDHWYVLGSRESVQEQLTTRRTWLRGVRTGRPALVLSFAAPGRPPEVPLATGAVFDAELAFYPGAQPLRALVAEEHGPVSAVPRGTAIGGLLAEYAQALARDPWLERWPAVLEGVRLALPQGTPLRPDALHVVDDHGDALPLRFSAGEESRHGPWRLLALSGGGRFTLAGEWSPHGLHPLSAWHEQEGLVVL</sequence>
<evidence type="ECO:0000256" key="1">
    <source>
        <dbReference type="PROSITE-ProRule" id="PRU00325"/>
    </source>
</evidence>
<dbReference type="Pfam" id="PF04434">
    <property type="entry name" value="SWIM"/>
    <property type="match status" value="1"/>
</dbReference>
<reference evidence="4 5" key="1">
    <citation type="journal article" date="2011" name="Stand. Genomic Sci.">
        <title>Complete genome sequence of Thermomonospora curvata type strain (B9).</title>
        <authorList>
            <person name="Chertkov O."/>
            <person name="Sikorski J."/>
            <person name="Nolan M."/>
            <person name="Lapidus A."/>
            <person name="Lucas S."/>
            <person name="Del Rio T.G."/>
            <person name="Tice H."/>
            <person name="Cheng J.F."/>
            <person name="Goodwin L."/>
            <person name="Pitluck S."/>
            <person name="Liolios K."/>
            <person name="Ivanova N."/>
            <person name="Mavromatis K."/>
            <person name="Mikhailova N."/>
            <person name="Ovchinnikova G."/>
            <person name="Pati A."/>
            <person name="Chen A."/>
            <person name="Palaniappan K."/>
            <person name="Djao O.D."/>
            <person name="Land M."/>
            <person name="Hauser L."/>
            <person name="Chang Y.J."/>
            <person name="Jeffries C.D."/>
            <person name="Brettin T."/>
            <person name="Han C."/>
            <person name="Detter J.C."/>
            <person name="Rohde M."/>
            <person name="Goker M."/>
            <person name="Woyke T."/>
            <person name="Bristow J."/>
            <person name="Eisen J.A."/>
            <person name="Markowitz V."/>
            <person name="Hugenholtz P."/>
            <person name="Klenk H.P."/>
            <person name="Kyrpides N.C."/>
        </authorList>
    </citation>
    <scope>NUCLEOTIDE SEQUENCE [LARGE SCALE GENOMIC DNA]</scope>
    <source>
        <strain evidence="5">ATCC 19995 / DSM 43183 / JCM 3096 / KCTC 9072 / NBRC 15933 / NCIMB 10081 / Henssen B9</strain>
    </source>
</reference>
<feature type="region of interest" description="Disordered" evidence="2">
    <location>
        <begin position="123"/>
        <end position="145"/>
    </location>
</feature>
<feature type="domain" description="SWIM-type" evidence="3">
    <location>
        <begin position="64"/>
        <end position="97"/>
    </location>
</feature>
<accession>D1ACS8</accession>
<dbReference type="KEGG" id="tcu:Tcur_1844"/>